<evidence type="ECO:0000259" key="2">
    <source>
        <dbReference type="Pfam" id="PF04773"/>
    </source>
</evidence>
<gene>
    <name evidence="4" type="ORF">IPZ78_07660</name>
</gene>
<evidence type="ECO:0000256" key="1">
    <source>
        <dbReference type="SAM" id="Phobius"/>
    </source>
</evidence>
<evidence type="ECO:0000313" key="4">
    <source>
        <dbReference type="EMBL" id="MCA5005026.1"/>
    </source>
</evidence>
<keyword evidence="5" id="KW-1185">Reference proteome</keyword>
<feature type="transmembrane region" description="Helical" evidence="1">
    <location>
        <begin position="50"/>
        <end position="68"/>
    </location>
</feature>
<organism evidence="4 5">
    <name type="scientific">Sphingobacterium bovistauri</name>
    <dbReference type="NCBI Taxonomy" id="2781959"/>
    <lineage>
        <taxon>Bacteria</taxon>
        <taxon>Pseudomonadati</taxon>
        <taxon>Bacteroidota</taxon>
        <taxon>Sphingobacteriia</taxon>
        <taxon>Sphingobacteriales</taxon>
        <taxon>Sphingobacteriaceae</taxon>
        <taxon>Sphingobacterium</taxon>
    </lineage>
</organism>
<dbReference type="EMBL" id="JADEYP010000011">
    <property type="protein sequence ID" value="MCA5005026.1"/>
    <property type="molecule type" value="Genomic_DNA"/>
</dbReference>
<dbReference type="Pfam" id="PF16344">
    <property type="entry name" value="FecR_C"/>
    <property type="match status" value="1"/>
</dbReference>
<dbReference type="PANTHER" id="PTHR30273:SF2">
    <property type="entry name" value="PROTEIN FECR"/>
    <property type="match status" value="1"/>
</dbReference>
<dbReference type="RefSeq" id="WP_225552415.1">
    <property type="nucleotide sequence ID" value="NZ_JADEYP010000011.1"/>
</dbReference>
<feature type="domain" description="Protein FecR C-terminal" evidence="3">
    <location>
        <begin position="283"/>
        <end position="335"/>
    </location>
</feature>
<dbReference type="InterPro" id="IPR006860">
    <property type="entry name" value="FecR"/>
</dbReference>
<dbReference type="PANTHER" id="PTHR30273">
    <property type="entry name" value="PERIPLASMIC SIGNAL SENSOR AND SIGMA FACTOR ACTIVATOR FECR-RELATED"/>
    <property type="match status" value="1"/>
</dbReference>
<accession>A0ABS7Z4B6</accession>
<evidence type="ECO:0000259" key="3">
    <source>
        <dbReference type="Pfam" id="PF16344"/>
    </source>
</evidence>
<evidence type="ECO:0000313" key="5">
    <source>
        <dbReference type="Proteomes" id="UP001165302"/>
    </source>
</evidence>
<dbReference type="InterPro" id="IPR032508">
    <property type="entry name" value="FecR_C"/>
</dbReference>
<protein>
    <submittedName>
        <fullName evidence="4">FecR domain-containing protein</fullName>
    </submittedName>
</protein>
<reference evidence="4" key="1">
    <citation type="submission" date="2020-10" db="EMBL/GenBank/DDBJ databases">
        <authorList>
            <person name="Lu T."/>
            <person name="Wang Q."/>
            <person name="Han X."/>
        </authorList>
    </citation>
    <scope>NUCLEOTIDE SEQUENCE</scope>
    <source>
        <strain evidence="4">WQ 366</strain>
    </source>
</reference>
<keyword evidence="1" id="KW-0472">Membrane</keyword>
<dbReference type="InterPro" id="IPR012373">
    <property type="entry name" value="Ferrdict_sens_TM"/>
</dbReference>
<feature type="domain" description="FecR protein" evidence="2">
    <location>
        <begin position="142"/>
        <end position="236"/>
    </location>
</feature>
<comment type="caution">
    <text evidence="4">The sequence shown here is derived from an EMBL/GenBank/DDBJ whole genome shotgun (WGS) entry which is preliminary data.</text>
</comment>
<proteinExistence type="predicted"/>
<keyword evidence="1" id="KW-1133">Transmembrane helix</keyword>
<dbReference type="Gene3D" id="2.60.120.1440">
    <property type="match status" value="1"/>
</dbReference>
<dbReference type="Gene3D" id="3.55.50.30">
    <property type="match status" value="1"/>
</dbReference>
<name>A0ABS7Z4B6_9SPHI</name>
<sequence length="347" mass="39459">MKKLFFNKKYNHKKSEIWKGILQKAKSDGDYSLIDIQELRRPIFYTYKKLMTTAAAIVLFLGFSFYAYRLLVDNSANFLSDKELSLIYADTSSASRMVLSNGDTIFLDHVILNESFIDSRNGKINLAVDHDSIGILDDGVNVVESGRGKQINVVLPDGTKVWLNAFSKIEFPSRFGQASRDVKVDGEVYFEVSKDIHKPFIAKFGAEEVTVLGTHFNIRKYTNENKDVVTLLEGAISVSNKGDKLNPKLLKPAEQLSLFSDGDESYVKTLHNPLGVIAWKNGEFYFNNANVDEIVKELERWYPVNISIQNEKKSKKISGRIKRTDSMKSVVDMLRFFDIELLIVKQL</sequence>
<keyword evidence="1" id="KW-0812">Transmembrane</keyword>
<dbReference type="Pfam" id="PF04773">
    <property type="entry name" value="FecR"/>
    <property type="match status" value="1"/>
</dbReference>
<dbReference type="Proteomes" id="UP001165302">
    <property type="component" value="Unassembled WGS sequence"/>
</dbReference>